<proteinExistence type="predicted"/>
<dbReference type="Proteomes" id="UP000216998">
    <property type="component" value="Unassembled WGS sequence"/>
</dbReference>
<dbReference type="GO" id="GO:0035438">
    <property type="term" value="F:cyclic-di-GMP binding"/>
    <property type="evidence" value="ECO:0007669"/>
    <property type="project" value="InterPro"/>
</dbReference>
<dbReference type="InterPro" id="IPR009875">
    <property type="entry name" value="PilZ_domain"/>
</dbReference>
<dbReference type="OrthoDB" id="7359006at2"/>
<dbReference type="Gene3D" id="2.40.10.220">
    <property type="entry name" value="predicted glycosyltransferase like domains"/>
    <property type="match status" value="1"/>
</dbReference>
<dbReference type="EMBL" id="NOXU01000030">
    <property type="protein sequence ID" value="OYQ33861.1"/>
    <property type="molecule type" value="Genomic_DNA"/>
</dbReference>
<dbReference type="Pfam" id="PF07238">
    <property type="entry name" value="PilZ"/>
    <property type="match status" value="1"/>
</dbReference>
<sequence>MFSRRREQTCAIARRLRHYGSAAPGRRSDGHLHQQGVTMPVMSLPTWIKALFKPNRRRFDRHAVQFGIRLQAGGQRFECHMRDVSPSGALLVDAPNLPIGTMAILEIPQIALTADARVVRRTDLGIGIEFSKEGVGAIVAGWAMGQSPVAE</sequence>
<protein>
    <recommendedName>
        <fullName evidence="1">PilZ domain-containing protein</fullName>
    </recommendedName>
</protein>
<evidence type="ECO:0000259" key="1">
    <source>
        <dbReference type="Pfam" id="PF07238"/>
    </source>
</evidence>
<accession>A0A255YXG7</accession>
<feature type="domain" description="PilZ" evidence="1">
    <location>
        <begin position="55"/>
        <end position="131"/>
    </location>
</feature>
<dbReference type="AlphaFoldDB" id="A0A255YXG7"/>
<name>A0A255YXG7_9PROT</name>
<evidence type="ECO:0000313" key="2">
    <source>
        <dbReference type="EMBL" id="OYQ33861.1"/>
    </source>
</evidence>
<gene>
    <name evidence="2" type="ORF">CHU95_15575</name>
</gene>
<organism evidence="2 3">
    <name type="scientific">Niveispirillum lacus</name>
    <dbReference type="NCBI Taxonomy" id="1981099"/>
    <lineage>
        <taxon>Bacteria</taxon>
        <taxon>Pseudomonadati</taxon>
        <taxon>Pseudomonadota</taxon>
        <taxon>Alphaproteobacteria</taxon>
        <taxon>Rhodospirillales</taxon>
        <taxon>Azospirillaceae</taxon>
        <taxon>Niveispirillum</taxon>
    </lineage>
</organism>
<dbReference type="SUPFAM" id="SSF141371">
    <property type="entry name" value="PilZ domain-like"/>
    <property type="match status" value="1"/>
</dbReference>
<comment type="caution">
    <text evidence="2">The sequence shown here is derived from an EMBL/GenBank/DDBJ whole genome shotgun (WGS) entry which is preliminary data.</text>
</comment>
<evidence type="ECO:0000313" key="3">
    <source>
        <dbReference type="Proteomes" id="UP000216998"/>
    </source>
</evidence>
<keyword evidence="3" id="KW-1185">Reference proteome</keyword>
<reference evidence="2 3" key="1">
    <citation type="submission" date="2017-07" db="EMBL/GenBank/DDBJ databases">
        <title>Niveispirillum cyanobacteriorum sp. nov., isolated from cyanobacterial aggregates in a eutrophic lake.</title>
        <authorList>
            <person name="Cai H."/>
        </authorList>
    </citation>
    <scope>NUCLEOTIDE SEQUENCE [LARGE SCALE GENOMIC DNA]</scope>
    <source>
        <strain evidence="3">TH1-14</strain>
    </source>
</reference>